<reference evidence="2 3" key="1">
    <citation type="submission" date="2024-01" db="EMBL/GenBank/DDBJ databases">
        <title>A draft genome for the cacao thread blight pathogen Marasmiellus scandens.</title>
        <authorList>
            <person name="Baruah I.K."/>
            <person name="Leung J."/>
            <person name="Bukari Y."/>
            <person name="Amoako-Attah I."/>
            <person name="Meinhardt L.W."/>
            <person name="Bailey B.A."/>
            <person name="Cohen S.P."/>
        </authorList>
    </citation>
    <scope>NUCLEOTIDE SEQUENCE [LARGE SCALE GENOMIC DNA]</scope>
    <source>
        <strain evidence="2 3">GH-19</strain>
    </source>
</reference>
<keyword evidence="1" id="KW-0812">Transmembrane</keyword>
<feature type="transmembrane region" description="Helical" evidence="1">
    <location>
        <begin position="303"/>
        <end position="323"/>
    </location>
</feature>
<evidence type="ECO:0000313" key="3">
    <source>
        <dbReference type="Proteomes" id="UP001498398"/>
    </source>
</evidence>
<dbReference type="Proteomes" id="UP001498398">
    <property type="component" value="Unassembled WGS sequence"/>
</dbReference>
<comment type="caution">
    <text evidence="2">The sequence shown here is derived from an EMBL/GenBank/DDBJ whole genome shotgun (WGS) entry which is preliminary data.</text>
</comment>
<sequence length="372" mass="40017">MNLISAYLQEGVSIGPWGTGLSVTNLYNSSMFLSETQTTSFTRTSDTDHEDFFFAGDIGAANITLPGMRLEGGCTPVVVDPGVNIDPSTFDEHCNSLPNGTRQNPQSIAARGFTMGMMGCTNTSFSGFASGNSTTHPDIGYFYYNYTQESGAGDFSSGQGLIECHATVSTGYAFLRGDNKTFSSFVPAPFFDSATSNLGGEPLSHPLYAAWDGLLRVALSTGNYDSEARIQGFGIRAQDNSSELGTVIYSFPSEDIVAQRLWSAIAHNTAGIATLSWSNNTAYDATTTSLVSAYVRVQPYAKIAYVLLGHWFALLCLVTVFGYRKSFARSLDGYVAASLVVKGGSELVVDQPYGSSDSNPLLMERFTPERLF</sequence>
<protein>
    <submittedName>
        <fullName evidence="2">Uncharacterized protein</fullName>
    </submittedName>
</protein>
<evidence type="ECO:0000313" key="2">
    <source>
        <dbReference type="EMBL" id="KAK7444527.1"/>
    </source>
</evidence>
<evidence type="ECO:0000256" key="1">
    <source>
        <dbReference type="SAM" id="Phobius"/>
    </source>
</evidence>
<gene>
    <name evidence="2" type="ORF">VKT23_015205</name>
</gene>
<keyword evidence="1" id="KW-1133">Transmembrane helix</keyword>
<keyword evidence="1" id="KW-0472">Membrane</keyword>
<name>A0ABR1J0N6_9AGAR</name>
<keyword evidence="3" id="KW-1185">Reference proteome</keyword>
<accession>A0ABR1J0N6</accession>
<proteinExistence type="predicted"/>
<organism evidence="2 3">
    <name type="scientific">Marasmiellus scandens</name>
    <dbReference type="NCBI Taxonomy" id="2682957"/>
    <lineage>
        <taxon>Eukaryota</taxon>
        <taxon>Fungi</taxon>
        <taxon>Dikarya</taxon>
        <taxon>Basidiomycota</taxon>
        <taxon>Agaricomycotina</taxon>
        <taxon>Agaricomycetes</taxon>
        <taxon>Agaricomycetidae</taxon>
        <taxon>Agaricales</taxon>
        <taxon>Marasmiineae</taxon>
        <taxon>Omphalotaceae</taxon>
        <taxon>Marasmiellus</taxon>
    </lineage>
</organism>
<dbReference type="EMBL" id="JBANRG010000050">
    <property type="protein sequence ID" value="KAK7444527.1"/>
    <property type="molecule type" value="Genomic_DNA"/>
</dbReference>